<gene>
    <name evidence="1" type="ORF">NEIFLAOT_00855</name>
</gene>
<evidence type="ECO:0000313" key="2">
    <source>
        <dbReference type="Proteomes" id="UP000004457"/>
    </source>
</evidence>
<dbReference type="AlphaFoldDB" id="C0ELQ0"/>
<proteinExistence type="predicted"/>
<organism evidence="1 2">
    <name type="scientific">Neisseria flavescens NRL30031/H210</name>
    <dbReference type="NCBI Taxonomy" id="546264"/>
    <lineage>
        <taxon>Bacteria</taxon>
        <taxon>Pseudomonadati</taxon>
        <taxon>Pseudomonadota</taxon>
        <taxon>Betaproteobacteria</taxon>
        <taxon>Neisseriales</taxon>
        <taxon>Neisseriaceae</taxon>
        <taxon>Neisseria</taxon>
    </lineage>
</organism>
<accession>C0ELQ0</accession>
<dbReference type="Proteomes" id="UP000004457">
    <property type="component" value="Unassembled WGS sequence"/>
</dbReference>
<dbReference type="EMBL" id="ACEN01000022">
    <property type="protein sequence ID" value="EEG33994.1"/>
    <property type="molecule type" value="Genomic_DNA"/>
</dbReference>
<keyword evidence="2" id="KW-1185">Reference proteome</keyword>
<comment type="caution">
    <text evidence="1">The sequence shown here is derived from an EMBL/GenBank/DDBJ whole genome shotgun (WGS) entry which is preliminary data.</text>
</comment>
<protein>
    <submittedName>
        <fullName evidence="1">Uncharacterized protein</fullName>
    </submittedName>
</protein>
<reference evidence="1 2" key="1">
    <citation type="submission" date="2009-01" db="EMBL/GenBank/DDBJ databases">
        <authorList>
            <person name="Fulton L."/>
            <person name="Clifton S."/>
            <person name="Chinwalla A.T."/>
            <person name="Mitreva M."/>
            <person name="Sodergren E."/>
            <person name="Weinstock G."/>
            <person name="Clifton S."/>
            <person name="Dooling D.J."/>
            <person name="Fulton B."/>
            <person name="Minx P."/>
            <person name="Pepin K.H."/>
            <person name="Johnson M."/>
            <person name="Bhonagiri V."/>
            <person name="Nash W.E."/>
            <person name="Mardis E.R."/>
            <person name="Wilson R.K."/>
        </authorList>
    </citation>
    <scope>NUCLEOTIDE SEQUENCE [LARGE SCALE GENOMIC DNA]</scope>
    <source>
        <strain evidence="1 2">NRL30031/H210</strain>
    </source>
</reference>
<evidence type="ECO:0000313" key="1">
    <source>
        <dbReference type="EMBL" id="EEG33994.1"/>
    </source>
</evidence>
<sequence>MQQVQEMTADSLFVAFNFNAFAVVRILIPVQEDAAEAGDQFVGDVARFTFRMAFTFRMNAAQHGYAGTHHIHRMGMCRQAFQNFNHTDRQAAHGFELGFISGQLEFVGQMTVNQQVGDFFKLAFLCQIQDVVTAIAQIVAGTANGTQSGITGRNA</sequence>
<name>C0ELQ0_NEIFL</name>